<feature type="domain" description="RING-type" evidence="5">
    <location>
        <begin position="241"/>
        <end position="276"/>
    </location>
</feature>
<evidence type="ECO:0000313" key="7">
    <source>
        <dbReference type="Proteomes" id="UP001140949"/>
    </source>
</evidence>
<dbReference type="Gene3D" id="3.30.40.10">
    <property type="entry name" value="Zinc/RING finger domain, C3HC4 (zinc finger)"/>
    <property type="match status" value="1"/>
</dbReference>
<dbReference type="PROSITE" id="PS50089">
    <property type="entry name" value="ZF_RING_2"/>
    <property type="match status" value="1"/>
</dbReference>
<dbReference type="InterPro" id="IPR001841">
    <property type="entry name" value="Znf_RING"/>
</dbReference>
<comment type="caution">
    <text evidence="6">The sequence shown here is derived from an EMBL/GenBank/DDBJ whole genome shotgun (WGS) entry which is preliminary data.</text>
</comment>
<keyword evidence="2 4" id="KW-0863">Zinc-finger</keyword>
<reference evidence="6" key="2">
    <citation type="submission" date="2023-04" db="EMBL/GenBank/DDBJ databases">
        <authorList>
            <person name="Bruccoleri R.E."/>
            <person name="Oakeley E.J."/>
            <person name="Faust A.-M."/>
            <person name="Dessus-Babus S."/>
            <person name="Altorfer M."/>
            <person name="Burckhardt D."/>
            <person name="Oertli M."/>
            <person name="Naumann U."/>
            <person name="Petersen F."/>
            <person name="Wong J."/>
        </authorList>
    </citation>
    <scope>NUCLEOTIDE SEQUENCE</scope>
    <source>
        <strain evidence="6">GSM-AAB239-AS_SAM_17_03QT</strain>
        <tissue evidence="6">Leaf</tissue>
    </source>
</reference>
<reference evidence="6" key="1">
    <citation type="journal article" date="2023" name="GigaByte">
        <title>Genome assembly of the bearded iris, Iris pallida Lam.</title>
        <authorList>
            <person name="Bruccoleri R.E."/>
            <person name="Oakeley E.J."/>
            <person name="Faust A.M.E."/>
            <person name="Altorfer M."/>
            <person name="Dessus-Babus S."/>
            <person name="Burckhardt D."/>
            <person name="Oertli M."/>
            <person name="Naumann U."/>
            <person name="Petersen F."/>
            <person name="Wong J."/>
        </authorList>
    </citation>
    <scope>NUCLEOTIDE SEQUENCE</scope>
    <source>
        <strain evidence="6">GSM-AAB239-AS_SAM_17_03QT</strain>
    </source>
</reference>
<dbReference type="PANTHER" id="PTHR42647:SF12">
    <property type="entry name" value="BOI-RELATED E3 UBIQUITIN-PROTEIN LIGASE 2-RELATED"/>
    <property type="match status" value="1"/>
</dbReference>
<evidence type="ECO:0000313" key="6">
    <source>
        <dbReference type="EMBL" id="KAJ6796973.1"/>
    </source>
</evidence>
<sequence length="289" mass="32127">MAVEARHLHLFSPQPLLKSPTTTTSSREFVDGQYMYNAPMAAFVDAAPIAAAGYVVPSESGLTVVAGDDLSRKRPRGTTNLENIPPSHVHPQQMAQFDRLVVQHDEKVRAEMMERRRFAKQVMAAVEERVSKRLRAKDEEIEQISKLNWAMEEKIKSLATENQVWRYLAQTNEAAANALRTNLEQLLLAEQLRAKELHHNNSTSADDAESCCGDNFDDHRDDDDGGRDGAKTSVGDWRKLCRNCCADQPSVLLMPCQHLCLCTSCASTTNACPICKCCKTGSVHVNLSQ</sequence>
<dbReference type="Pfam" id="PF13920">
    <property type="entry name" value="zf-C3HC4_3"/>
    <property type="match status" value="1"/>
</dbReference>
<evidence type="ECO:0000256" key="2">
    <source>
        <dbReference type="ARBA" id="ARBA00022771"/>
    </source>
</evidence>
<dbReference type="InterPro" id="IPR013083">
    <property type="entry name" value="Znf_RING/FYVE/PHD"/>
</dbReference>
<accession>A0AAX6DZ24</accession>
<keyword evidence="1" id="KW-0479">Metal-binding</keyword>
<dbReference type="Proteomes" id="UP001140949">
    <property type="component" value="Unassembled WGS sequence"/>
</dbReference>
<keyword evidence="3" id="KW-0862">Zinc</keyword>
<evidence type="ECO:0000256" key="3">
    <source>
        <dbReference type="ARBA" id="ARBA00022833"/>
    </source>
</evidence>
<dbReference type="GO" id="GO:0008270">
    <property type="term" value="F:zinc ion binding"/>
    <property type="evidence" value="ECO:0007669"/>
    <property type="project" value="UniProtKB-KW"/>
</dbReference>
<proteinExistence type="predicted"/>
<dbReference type="CDD" id="cd16649">
    <property type="entry name" value="mRING-HC-C3HC5_CGRF1-like"/>
    <property type="match status" value="1"/>
</dbReference>
<dbReference type="GO" id="GO:0004842">
    <property type="term" value="F:ubiquitin-protein transferase activity"/>
    <property type="evidence" value="ECO:0007669"/>
    <property type="project" value="TreeGrafter"/>
</dbReference>
<dbReference type="PANTHER" id="PTHR42647">
    <property type="entry name" value="SBP (S-RIBONUCLEASE BINDING PROTEIN) FAMILY PROTEIN"/>
    <property type="match status" value="1"/>
</dbReference>
<organism evidence="6 7">
    <name type="scientific">Iris pallida</name>
    <name type="common">Sweet iris</name>
    <dbReference type="NCBI Taxonomy" id="29817"/>
    <lineage>
        <taxon>Eukaryota</taxon>
        <taxon>Viridiplantae</taxon>
        <taxon>Streptophyta</taxon>
        <taxon>Embryophyta</taxon>
        <taxon>Tracheophyta</taxon>
        <taxon>Spermatophyta</taxon>
        <taxon>Magnoliopsida</taxon>
        <taxon>Liliopsida</taxon>
        <taxon>Asparagales</taxon>
        <taxon>Iridaceae</taxon>
        <taxon>Iridoideae</taxon>
        <taxon>Irideae</taxon>
        <taxon>Iris</taxon>
    </lineage>
</organism>
<dbReference type="AlphaFoldDB" id="A0AAX6DZ24"/>
<evidence type="ECO:0000259" key="5">
    <source>
        <dbReference type="PROSITE" id="PS50089"/>
    </source>
</evidence>
<name>A0AAX6DZ24_IRIPA</name>
<evidence type="ECO:0000256" key="4">
    <source>
        <dbReference type="PROSITE-ProRule" id="PRU00175"/>
    </source>
</evidence>
<protein>
    <submittedName>
        <fullName evidence="6">BOI-related E3 ubiquitin-protein ligase 3</fullName>
    </submittedName>
</protein>
<keyword evidence="7" id="KW-1185">Reference proteome</keyword>
<dbReference type="EMBL" id="JANAVB010041219">
    <property type="protein sequence ID" value="KAJ6796973.1"/>
    <property type="molecule type" value="Genomic_DNA"/>
</dbReference>
<evidence type="ECO:0000256" key="1">
    <source>
        <dbReference type="ARBA" id="ARBA00022723"/>
    </source>
</evidence>
<dbReference type="GO" id="GO:0043067">
    <property type="term" value="P:regulation of programmed cell death"/>
    <property type="evidence" value="ECO:0007669"/>
    <property type="project" value="TreeGrafter"/>
</dbReference>
<gene>
    <name evidence="6" type="ORF">M6B38_221190</name>
</gene>